<sequence length="42" mass="4868">MLTRSNVKLQNTFYIEQSICFVMVCVHISCKNLIVMVTTVIF</sequence>
<protein>
    <submittedName>
        <fullName evidence="2">Uncharacterized protein</fullName>
    </submittedName>
</protein>
<gene>
    <name evidence="2" type="ordered locus">ECH_0394</name>
</gene>
<reference evidence="2 3" key="1">
    <citation type="journal article" date="2006" name="PLoS Genet.">
        <title>Comparative genomics of emerging human ehrlichiosis agents.</title>
        <authorList>
            <person name="Dunning Hotopp J.C."/>
            <person name="Lin M."/>
            <person name="Madupu R."/>
            <person name="Crabtree J."/>
            <person name="Angiuoli S.V."/>
            <person name="Eisen J.A."/>
            <person name="Seshadri R."/>
            <person name="Ren Q."/>
            <person name="Wu M."/>
            <person name="Utterback T.R."/>
            <person name="Smith S."/>
            <person name="Lewis M."/>
            <person name="Khouri H."/>
            <person name="Zhang C."/>
            <person name="Niu H."/>
            <person name="Lin Q."/>
            <person name="Ohashi N."/>
            <person name="Zhi N."/>
            <person name="Nelson W."/>
            <person name="Brinkac L.M."/>
            <person name="Dodson R.J."/>
            <person name="Rosovitz M.J."/>
            <person name="Sundaram J."/>
            <person name="Daugherty S.C."/>
            <person name="Davidsen T."/>
            <person name="Durkin A.S."/>
            <person name="Gwinn M."/>
            <person name="Haft D.H."/>
            <person name="Selengut J.D."/>
            <person name="Sullivan S.A."/>
            <person name="Zafar N."/>
            <person name="Zhou L."/>
            <person name="Benahmed F."/>
            <person name="Forberger H."/>
            <person name="Halpin R."/>
            <person name="Mulligan S."/>
            <person name="Robinson J."/>
            <person name="White O."/>
            <person name="Rikihisa Y."/>
            <person name="Tettelin H."/>
        </authorList>
    </citation>
    <scope>NUCLEOTIDE SEQUENCE [LARGE SCALE GENOMIC DNA]</scope>
    <source>
        <strain evidence="3">ATCC CRL-10679 / Arkansas</strain>
    </source>
</reference>
<name>Q2GH69_EHRCR</name>
<keyword evidence="1" id="KW-0812">Transmembrane</keyword>
<keyword evidence="1" id="KW-0472">Membrane</keyword>
<feature type="transmembrane region" description="Helical" evidence="1">
    <location>
        <begin position="20"/>
        <end position="41"/>
    </location>
</feature>
<dbReference type="Proteomes" id="UP000008320">
    <property type="component" value="Chromosome"/>
</dbReference>
<dbReference type="KEGG" id="ech:ECH_0394"/>
<evidence type="ECO:0000313" key="2">
    <source>
        <dbReference type="EMBL" id="ABD44782.1"/>
    </source>
</evidence>
<evidence type="ECO:0000256" key="1">
    <source>
        <dbReference type="SAM" id="Phobius"/>
    </source>
</evidence>
<keyword evidence="3" id="KW-1185">Reference proteome</keyword>
<organism evidence="2 3">
    <name type="scientific">Ehrlichia chaffeensis (strain ATCC CRL-10679 / Arkansas)</name>
    <dbReference type="NCBI Taxonomy" id="205920"/>
    <lineage>
        <taxon>Bacteria</taxon>
        <taxon>Pseudomonadati</taxon>
        <taxon>Pseudomonadota</taxon>
        <taxon>Alphaproteobacteria</taxon>
        <taxon>Rickettsiales</taxon>
        <taxon>Anaplasmataceae</taxon>
        <taxon>Ehrlichia</taxon>
    </lineage>
</organism>
<dbReference type="AlphaFoldDB" id="Q2GH69"/>
<dbReference type="EMBL" id="CP000236">
    <property type="protein sequence ID" value="ABD44782.1"/>
    <property type="molecule type" value="Genomic_DNA"/>
</dbReference>
<accession>Q2GH69</accession>
<dbReference type="HOGENOM" id="CLU_3250788_0_0_5"/>
<evidence type="ECO:0000313" key="3">
    <source>
        <dbReference type="Proteomes" id="UP000008320"/>
    </source>
</evidence>
<keyword evidence="1" id="KW-1133">Transmembrane helix</keyword>
<proteinExistence type="predicted"/>